<organism evidence="6 7">
    <name type="scientific">Gordonibacter massiliensis</name>
    <name type="common">ex Traore et al. 2017</name>
    <dbReference type="NCBI Taxonomy" id="1841863"/>
    <lineage>
        <taxon>Bacteria</taxon>
        <taxon>Bacillati</taxon>
        <taxon>Actinomycetota</taxon>
        <taxon>Coriobacteriia</taxon>
        <taxon>Eggerthellales</taxon>
        <taxon>Eggerthellaceae</taxon>
        <taxon>Gordonibacter</taxon>
    </lineage>
</organism>
<dbReference type="InterPro" id="IPR017871">
    <property type="entry name" value="ABC_transporter-like_CS"/>
</dbReference>
<dbReference type="GO" id="GO:0005524">
    <property type="term" value="F:ATP binding"/>
    <property type="evidence" value="ECO:0007669"/>
    <property type="project" value="UniProtKB-KW"/>
</dbReference>
<evidence type="ECO:0000256" key="4">
    <source>
        <dbReference type="ARBA" id="ARBA00022840"/>
    </source>
</evidence>
<reference evidence="6 7" key="1">
    <citation type="submission" date="2020-08" db="EMBL/GenBank/DDBJ databases">
        <authorList>
            <person name="Liu C."/>
            <person name="Sun Q."/>
        </authorList>
    </citation>
    <scope>NUCLEOTIDE SEQUENCE [LARGE SCALE GENOMIC DNA]</scope>
    <source>
        <strain evidence="6 7">N22</strain>
    </source>
</reference>
<protein>
    <submittedName>
        <fullName evidence="6">Amino acid ABC transporter ATP-binding protein</fullName>
    </submittedName>
</protein>
<dbReference type="InterPro" id="IPR027417">
    <property type="entry name" value="P-loop_NTPase"/>
</dbReference>
<dbReference type="SMART" id="SM00382">
    <property type="entry name" value="AAA"/>
    <property type="match status" value="1"/>
</dbReference>
<evidence type="ECO:0000259" key="5">
    <source>
        <dbReference type="PROSITE" id="PS50893"/>
    </source>
</evidence>
<evidence type="ECO:0000256" key="3">
    <source>
        <dbReference type="ARBA" id="ARBA00022741"/>
    </source>
</evidence>
<sequence>MRIRIEGLTKEFDGAPVLRGINFDDDVTTLAVIGPSGGGKSTLLRIVGGLIAPTGGTVEVDGEAVAYDERTLPAYRAQLGFVFQSSGLFHHLSALENVALPLRVVHGVPEDEARERAADLLSRFGLAAEEGKRPVQLSGGQQQRVAIARAVAARPKMLLLDEPTSALDPEYTNDVLDLIRDLKDSGTRFIVVTHEMGFARHACDKAAFLHDGTLLEYGASAQLFDRPTTPELQRFLSKLLEWSI</sequence>
<comment type="similarity">
    <text evidence="1">Belongs to the ABC transporter superfamily.</text>
</comment>
<dbReference type="EMBL" id="JACMSE010000010">
    <property type="protein sequence ID" value="MBC2890142.1"/>
    <property type="molecule type" value="Genomic_DNA"/>
</dbReference>
<evidence type="ECO:0000313" key="7">
    <source>
        <dbReference type="Proteomes" id="UP000587396"/>
    </source>
</evidence>
<evidence type="ECO:0000256" key="1">
    <source>
        <dbReference type="ARBA" id="ARBA00005417"/>
    </source>
</evidence>
<keyword evidence="3" id="KW-0547">Nucleotide-binding</keyword>
<dbReference type="PROSITE" id="PS50893">
    <property type="entry name" value="ABC_TRANSPORTER_2"/>
    <property type="match status" value="1"/>
</dbReference>
<dbReference type="GO" id="GO:0016887">
    <property type="term" value="F:ATP hydrolysis activity"/>
    <property type="evidence" value="ECO:0007669"/>
    <property type="project" value="InterPro"/>
</dbReference>
<proteinExistence type="inferred from homology"/>
<accession>A0A842JD12</accession>
<dbReference type="Proteomes" id="UP000587396">
    <property type="component" value="Unassembled WGS sequence"/>
</dbReference>
<feature type="domain" description="ABC transporter" evidence="5">
    <location>
        <begin position="3"/>
        <end position="236"/>
    </location>
</feature>
<comment type="caution">
    <text evidence="6">The sequence shown here is derived from an EMBL/GenBank/DDBJ whole genome shotgun (WGS) entry which is preliminary data.</text>
</comment>
<dbReference type="Gene3D" id="3.40.50.300">
    <property type="entry name" value="P-loop containing nucleotide triphosphate hydrolases"/>
    <property type="match status" value="1"/>
</dbReference>
<evidence type="ECO:0000256" key="2">
    <source>
        <dbReference type="ARBA" id="ARBA00022448"/>
    </source>
</evidence>
<dbReference type="InterPro" id="IPR050086">
    <property type="entry name" value="MetN_ABC_transporter-like"/>
</dbReference>
<keyword evidence="4 6" id="KW-0067">ATP-binding</keyword>
<dbReference type="AlphaFoldDB" id="A0A842JD12"/>
<gene>
    <name evidence="6" type="ORF">H7313_12440</name>
</gene>
<name>A0A842JD12_9ACTN</name>
<dbReference type="InterPro" id="IPR003439">
    <property type="entry name" value="ABC_transporter-like_ATP-bd"/>
</dbReference>
<dbReference type="PANTHER" id="PTHR43166">
    <property type="entry name" value="AMINO ACID IMPORT ATP-BINDING PROTEIN"/>
    <property type="match status" value="1"/>
</dbReference>
<evidence type="ECO:0000313" key="6">
    <source>
        <dbReference type="EMBL" id="MBC2890142.1"/>
    </source>
</evidence>
<dbReference type="InterPro" id="IPR003593">
    <property type="entry name" value="AAA+_ATPase"/>
</dbReference>
<dbReference type="RefSeq" id="WP_185905882.1">
    <property type="nucleotide sequence ID" value="NZ_JACMSE010000010.1"/>
</dbReference>
<dbReference type="PROSITE" id="PS00211">
    <property type="entry name" value="ABC_TRANSPORTER_1"/>
    <property type="match status" value="1"/>
</dbReference>
<dbReference type="PANTHER" id="PTHR43166:SF4">
    <property type="entry name" value="PHOSPHONATES IMPORT ATP-BINDING PROTEIN PHNC"/>
    <property type="match status" value="1"/>
</dbReference>
<keyword evidence="7" id="KW-1185">Reference proteome</keyword>
<dbReference type="Pfam" id="PF00005">
    <property type="entry name" value="ABC_tran"/>
    <property type="match status" value="1"/>
</dbReference>
<dbReference type="SUPFAM" id="SSF52540">
    <property type="entry name" value="P-loop containing nucleoside triphosphate hydrolases"/>
    <property type="match status" value="1"/>
</dbReference>
<keyword evidence="2" id="KW-0813">Transport</keyword>